<sequence length="78" mass="8526">VDPNNPEEGYEVPNLPSDPSQDTPIDYVKDTQKAKTTFVDEKGNPIPGVDAITEEGNSDTPLTKDAEVKAKIKELENK</sequence>
<name>W1Y777_9ZZZZ</name>
<feature type="region of interest" description="Disordered" evidence="1">
    <location>
        <begin position="39"/>
        <end position="65"/>
    </location>
</feature>
<proteinExistence type="predicted"/>
<accession>W1Y777</accession>
<organism evidence="2">
    <name type="scientific">human gut metagenome</name>
    <dbReference type="NCBI Taxonomy" id="408170"/>
    <lineage>
        <taxon>unclassified sequences</taxon>
        <taxon>metagenomes</taxon>
        <taxon>organismal metagenomes</taxon>
    </lineage>
</organism>
<feature type="non-terminal residue" evidence="2">
    <location>
        <position position="1"/>
    </location>
</feature>
<dbReference type="EMBL" id="AZMM01008767">
    <property type="protein sequence ID" value="ETJ36999.1"/>
    <property type="molecule type" value="Genomic_DNA"/>
</dbReference>
<feature type="region of interest" description="Disordered" evidence="1">
    <location>
        <begin position="1"/>
        <end position="25"/>
    </location>
</feature>
<feature type="non-terminal residue" evidence="2">
    <location>
        <position position="78"/>
    </location>
</feature>
<evidence type="ECO:0000313" key="2">
    <source>
        <dbReference type="EMBL" id="ETJ36999.1"/>
    </source>
</evidence>
<gene>
    <name evidence="2" type="ORF">Q604_UNBC08767G0001</name>
</gene>
<protein>
    <submittedName>
        <fullName evidence="2">Mlp</fullName>
    </submittedName>
</protein>
<comment type="caution">
    <text evidence="2">The sequence shown here is derived from an EMBL/GenBank/DDBJ whole genome shotgun (WGS) entry which is preliminary data.</text>
</comment>
<dbReference type="AlphaFoldDB" id="W1Y777"/>
<reference evidence="2" key="1">
    <citation type="submission" date="2013-12" db="EMBL/GenBank/DDBJ databases">
        <title>A Varibaculum cambriense genome reconstructed from a premature infant gut community with otherwise low bacterial novelty that shifts toward anaerobic metabolism during the third week of life.</title>
        <authorList>
            <person name="Brown C.T."/>
            <person name="Sharon I."/>
            <person name="Thomas B.C."/>
            <person name="Castelle C.J."/>
            <person name="Morowitz M.J."/>
            <person name="Banfield J.F."/>
        </authorList>
    </citation>
    <scope>NUCLEOTIDE SEQUENCE</scope>
</reference>
<evidence type="ECO:0000256" key="1">
    <source>
        <dbReference type="SAM" id="MobiDB-lite"/>
    </source>
</evidence>